<sequence>MSPEVLIYSTTVLYAISTVHYLLYLIFQKEKLAVVGLYSARVGFLTNLAAVVALVVKAGAISLFTPKGAFLLLGISVVTVFLYFSTKHRLSLSGAFLMPWATVSLIVASLASGTPKVVLPVGTVGMVHIVTAFLGYSAFIFAAVLSVIYLIFERHLKKKKFSVFFHKLPSLNLLESVIYHAITVGFMFITVSMFAGAVWSERLFGTYWSWHPKQVATLISWFVYAGIIHLYLYGNWKGKRLCYLSLAGLSVIMLNFIGVNLLSSKDIHSFKG</sequence>
<feature type="transmembrane region" description="Helical" evidence="6">
    <location>
        <begin position="241"/>
        <end position="262"/>
    </location>
</feature>
<dbReference type="Proteomes" id="UP000006362">
    <property type="component" value="Chromosome"/>
</dbReference>
<feature type="transmembrane region" description="Helical" evidence="6">
    <location>
        <begin position="96"/>
        <end position="114"/>
    </location>
</feature>
<dbReference type="OrthoDB" id="9814290at2"/>
<feature type="transmembrane region" description="Helical" evidence="6">
    <location>
        <begin position="215"/>
        <end position="234"/>
    </location>
</feature>
<dbReference type="GO" id="GO:0005886">
    <property type="term" value="C:plasma membrane"/>
    <property type="evidence" value="ECO:0007669"/>
    <property type="project" value="TreeGrafter"/>
</dbReference>
<protein>
    <submittedName>
        <fullName evidence="8">Cytochrome c assembly protein</fullName>
    </submittedName>
</protein>
<evidence type="ECO:0000256" key="2">
    <source>
        <dbReference type="ARBA" id="ARBA00022692"/>
    </source>
</evidence>
<evidence type="ECO:0000256" key="3">
    <source>
        <dbReference type="ARBA" id="ARBA00022748"/>
    </source>
</evidence>
<name>E8T5K5_THEA1</name>
<evidence type="ECO:0000313" key="9">
    <source>
        <dbReference type="Proteomes" id="UP000006362"/>
    </source>
</evidence>
<dbReference type="KEGG" id="tam:Theam_0508"/>
<evidence type="ECO:0000256" key="1">
    <source>
        <dbReference type="ARBA" id="ARBA00004141"/>
    </source>
</evidence>
<feature type="transmembrane region" description="Helical" evidence="6">
    <location>
        <begin position="34"/>
        <end position="56"/>
    </location>
</feature>
<evidence type="ECO:0000313" key="8">
    <source>
        <dbReference type="EMBL" id="ADU96480.1"/>
    </source>
</evidence>
<feature type="transmembrane region" description="Helical" evidence="6">
    <location>
        <begin position="68"/>
        <end position="84"/>
    </location>
</feature>
<dbReference type="RefSeq" id="WP_013537266.1">
    <property type="nucleotide sequence ID" value="NC_014926.1"/>
</dbReference>
<dbReference type="EMBL" id="CP002444">
    <property type="protein sequence ID" value="ADU96480.1"/>
    <property type="molecule type" value="Genomic_DNA"/>
</dbReference>
<evidence type="ECO:0000256" key="5">
    <source>
        <dbReference type="ARBA" id="ARBA00023136"/>
    </source>
</evidence>
<proteinExistence type="predicted"/>
<accession>E8T5K5</accession>
<keyword evidence="2 6" id="KW-0812">Transmembrane</keyword>
<dbReference type="Pfam" id="PF01578">
    <property type="entry name" value="Cytochrom_C_asm"/>
    <property type="match status" value="1"/>
</dbReference>
<keyword evidence="3" id="KW-0201">Cytochrome c-type biogenesis</keyword>
<dbReference type="InterPro" id="IPR002541">
    <property type="entry name" value="Cyt_c_assembly"/>
</dbReference>
<gene>
    <name evidence="8" type="ordered locus">Theam_0508</name>
</gene>
<evidence type="ECO:0000259" key="7">
    <source>
        <dbReference type="Pfam" id="PF01578"/>
    </source>
</evidence>
<feature type="transmembrane region" description="Helical" evidence="6">
    <location>
        <begin position="173"/>
        <end position="195"/>
    </location>
</feature>
<comment type="subcellular location">
    <subcellularLocation>
        <location evidence="1">Membrane</location>
        <topology evidence="1">Multi-pass membrane protein</topology>
    </subcellularLocation>
</comment>
<keyword evidence="5 6" id="KW-0472">Membrane</keyword>
<evidence type="ECO:0000256" key="4">
    <source>
        <dbReference type="ARBA" id="ARBA00022989"/>
    </source>
</evidence>
<dbReference type="PANTHER" id="PTHR30071">
    <property type="entry name" value="HEME EXPORTER PROTEIN C"/>
    <property type="match status" value="1"/>
</dbReference>
<dbReference type="STRING" id="648996.Theam_0508"/>
<dbReference type="PANTHER" id="PTHR30071:SF1">
    <property type="entry name" value="CYTOCHROME B_B6 PROTEIN-RELATED"/>
    <property type="match status" value="1"/>
</dbReference>
<evidence type="ECO:0000256" key="6">
    <source>
        <dbReference type="SAM" id="Phobius"/>
    </source>
</evidence>
<feature type="transmembrane region" description="Helical" evidence="6">
    <location>
        <begin position="6"/>
        <end position="27"/>
    </location>
</feature>
<reference evidence="8" key="1">
    <citation type="submission" date="2011-01" db="EMBL/GenBank/DDBJ databases">
        <title>Complete sequence of chromosome of Thermovibrio ammonificans HB-1.</title>
        <authorList>
            <consortium name="US DOE Joint Genome Institute"/>
            <person name="Lucas S."/>
            <person name="Copeland A."/>
            <person name="Lapidus A."/>
            <person name="Cheng J.-F."/>
            <person name="Goodwin L."/>
            <person name="Pitluck S."/>
            <person name="Davenport K."/>
            <person name="Detter J.C."/>
            <person name="Han C."/>
            <person name="Tapia R."/>
            <person name="Land M."/>
            <person name="Hauser L."/>
            <person name="Kyrpides N."/>
            <person name="Ivanova N."/>
            <person name="Ovchinnikova G."/>
            <person name="Vetriani C."/>
            <person name="Woyke T."/>
        </authorList>
    </citation>
    <scope>NUCLEOTIDE SEQUENCE [LARGE SCALE GENOMIC DNA]</scope>
    <source>
        <strain evidence="8">HB-1</strain>
    </source>
</reference>
<dbReference type="InterPro" id="IPR045062">
    <property type="entry name" value="Cyt_c_biogenesis_CcsA/CcmC"/>
</dbReference>
<dbReference type="AlphaFoldDB" id="E8T5K5"/>
<feature type="transmembrane region" description="Helical" evidence="6">
    <location>
        <begin position="126"/>
        <end position="152"/>
    </location>
</feature>
<dbReference type="GO" id="GO:0020037">
    <property type="term" value="F:heme binding"/>
    <property type="evidence" value="ECO:0007669"/>
    <property type="project" value="InterPro"/>
</dbReference>
<keyword evidence="4 6" id="KW-1133">Transmembrane helix</keyword>
<dbReference type="HOGENOM" id="CLU_049710_2_2_0"/>
<feature type="domain" description="Cytochrome c assembly protein" evidence="7">
    <location>
        <begin position="69"/>
        <end position="263"/>
    </location>
</feature>
<organism evidence="8 9">
    <name type="scientific">Thermovibrio ammonificans (strain DSM 15698 / JCM 12110 / HB-1)</name>
    <dbReference type="NCBI Taxonomy" id="648996"/>
    <lineage>
        <taxon>Bacteria</taxon>
        <taxon>Pseudomonadati</taxon>
        <taxon>Aquificota</taxon>
        <taxon>Aquificia</taxon>
        <taxon>Desulfurobacteriales</taxon>
        <taxon>Desulfurobacteriaceae</taxon>
        <taxon>Thermovibrio</taxon>
    </lineage>
</organism>
<keyword evidence="9" id="KW-1185">Reference proteome</keyword>
<dbReference type="eggNOG" id="COG0755">
    <property type="taxonomic scope" value="Bacteria"/>
</dbReference>
<dbReference type="GO" id="GO:0017004">
    <property type="term" value="P:cytochrome complex assembly"/>
    <property type="evidence" value="ECO:0007669"/>
    <property type="project" value="UniProtKB-KW"/>
</dbReference>